<dbReference type="Pfam" id="PF12222">
    <property type="entry name" value="PNGaseA"/>
    <property type="match status" value="1"/>
</dbReference>
<evidence type="ECO:0000313" key="2">
    <source>
        <dbReference type="EMBL" id="ODV96375.1"/>
    </source>
</evidence>
<dbReference type="EMBL" id="KV454013">
    <property type="protein sequence ID" value="ODV96375.1"/>
    <property type="molecule type" value="Genomic_DNA"/>
</dbReference>
<reference evidence="3" key="1">
    <citation type="submission" date="2016-05" db="EMBL/GenBank/DDBJ databases">
        <title>Comparative genomics of biotechnologically important yeasts.</title>
        <authorList>
            <consortium name="DOE Joint Genome Institute"/>
            <person name="Riley R."/>
            <person name="Haridas S."/>
            <person name="Wolfe K.H."/>
            <person name="Lopes M.R."/>
            <person name="Hittinger C.T."/>
            <person name="Goker M."/>
            <person name="Salamov A."/>
            <person name="Wisecaver J."/>
            <person name="Long T.M."/>
            <person name="Aerts A.L."/>
            <person name="Barry K."/>
            <person name="Choi C."/>
            <person name="Clum A."/>
            <person name="Coughlan A.Y."/>
            <person name="Deshpande S."/>
            <person name="Douglass A.P."/>
            <person name="Hanson S.J."/>
            <person name="Klenk H.-P."/>
            <person name="Labutti K."/>
            <person name="Lapidus A."/>
            <person name="Lindquist E."/>
            <person name="Lipzen A."/>
            <person name="Meier-Kolthoff J.P."/>
            <person name="Ohm R.A."/>
            <person name="Otillar R.P."/>
            <person name="Pangilinan J."/>
            <person name="Peng Y."/>
            <person name="Rokas A."/>
            <person name="Rosa C.A."/>
            <person name="Scheuner C."/>
            <person name="Sibirny A.A."/>
            <person name="Slot J.C."/>
            <person name="Stielow J.B."/>
            <person name="Sun H."/>
            <person name="Kurtzman C.P."/>
            <person name="Blackwell M."/>
            <person name="Grigoriev I.V."/>
            <person name="Jeffries T.W."/>
        </authorList>
    </citation>
    <scope>NUCLEOTIDE SEQUENCE [LARGE SCALE GENOMIC DNA]</scope>
    <source>
        <strain evidence="3">NRRL Y-2460</strain>
    </source>
</reference>
<evidence type="ECO:0000313" key="3">
    <source>
        <dbReference type="Proteomes" id="UP000094236"/>
    </source>
</evidence>
<name>A0A1E4TX85_PACTA</name>
<dbReference type="AlphaFoldDB" id="A0A1E4TX85"/>
<dbReference type="InterPro" id="IPR021102">
    <property type="entry name" value="PNGase_A"/>
</dbReference>
<accession>A0A1E4TX85</accession>
<sequence>MQKGEIRLEDEVYDFKPKHRGLPVWFKSFLTLVTYFTLISFCQPLRNVLPQQVVEFTDSFNPMMLLASTGAGSSVDAVPTQVFEVKPNVIISASSYVVSSNLLNETALIPENSDIVVDYSAPEIFNFTGASLGLNFSTEGTQEPIVAEIYVDEHPIWRTSTPNPLGAEANSSIVKNITDFLSLFTKDRSIYFKIIDGEITGNVNVSINATFYNDTSSVSSIDPTTPIDIASIFEAQGPADIVIPLSNKGRPFQLPKDKFSVLVPQLAQNVTVAKLALFASANEDETRWFSNPISNIPETADAIGPIRILNVYVDSIFITSIAPNPVLLTANKIGDKVDAAPAWSPIAAPGAFDALSYQVDLLSVLPLFWSGATTIDIEVVSPVKTSTIGLPPSPEKPVSPPGVDQIPTSKWDLSANLLAWQSDSVNSSIGDLFSANSSVQGTGILIAPPKGGLKNQIVRSTISSNLSSQLNFTLVDGTTHNLTAVFNSSNKAISILNSKLAGASNSLTSIGTSKTNIEISDLSDPLAKPLFEYKLKYAYPLIIKEVEKTTIPFGPKLSSSLNISTSISINEKINAVSTILESRKFNASIDDTSVLTDADVKELGTNLPTPFSRKVEAQDGSVVKDSADPSLDIETNDEDVVVNDNAFELIEQLEILSQAAMDEFW</sequence>
<protein>
    <recommendedName>
        <fullName evidence="1">Peptide N-acetyl-beta-D-glucosaminyl asparaginase amidase A N-terminal domain-containing protein</fullName>
    </recommendedName>
</protein>
<feature type="domain" description="Peptide N-acetyl-beta-D-glucosaminyl asparaginase amidase A N-terminal" evidence="1">
    <location>
        <begin position="114"/>
        <end position="433"/>
    </location>
</feature>
<keyword evidence="3" id="KW-1185">Reference proteome</keyword>
<evidence type="ECO:0000259" key="1">
    <source>
        <dbReference type="Pfam" id="PF12222"/>
    </source>
</evidence>
<dbReference type="PANTHER" id="PTHR31104">
    <property type="entry name" value="PEPTIDE-N4-(N-ACETYL-BETA-GLUCOSAMINYL)ASPARAGINE AMIDASE A PROTEIN"/>
    <property type="match status" value="1"/>
</dbReference>
<proteinExistence type="predicted"/>
<organism evidence="2 3">
    <name type="scientific">Pachysolen tannophilus NRRL Y-2460</name>
    <dbReference type="NCBI Taxonomy" id="669874"/>
    <lineage>
        <taxon>Eukaryota</taxon>
        <taxon>Fungi</taxon>
        <taxon>Dikarya</taxon>
        <taxon>Ascomycota</taxon>
        <taxon>Saccharomycotina</taxon>
        <taxon>Pichiomycetes</taxon>
        <taxon>Pachysolenaceae</taxon>
        <taxon>Pachysolen</taxon>
    </lineage>
</organism>
<gene>
    <name evidence="2" type="ORF">PACTADRAFT_75514</name>
</gene>
<dbReference type="InterPro" id="IPR056948">
    <property type="entry name" value="PNGaseA_N"/>
</dbReference>
<dbReference type="Proteomes" id="UP000094236">
    <property type="component" value="Unassembled WGS sequence"/>
</dbReference>
<dbReference type="OrthoDB" id="1612078at2759"/>